<evidence type="ECO:0000259" key="3">
    <source>
        <dbReference type="Pfam" id="PF24674"/>
    </source>
</evidence>
<proteinExistence type="predicted"/>
<dbReference type="PANTHER" id="PTHR31594:SF14">
    <property type="entry name" value="FIBRONECTIN TYPE-III DOMAIN-CONTAINING PROTEIN"/>
    <property type="match status" value="1"/>
</dbReference>
<dbReference type="WBParaSite" id="PDA_v2.g24715.t1">
    <property type="protein sequence ID" value="PDA_v2.g24715.t1"/>
    <property type="gene ID" value="PDA_v2.g24715"/>
</dbReference>
<dbReference type="PANTHER" id="PTHR31594">
    <property type="entry name" value="AIG1-TYPE G DOMAIN-CONTAINING PROTEIN"/>
    <property type="match status" value="1"/>
</dbReference>
<feature type="chain" id="PRO_5037586523" description="SNTX MACPF/CDC-like domain-containing protein" evidence="2">
    <location>
        <begin position="17"/>
        <end position="582"/>
    </location>
</feature>
<dbReference type="InterPro" id="IPR029047">
    <property type="entry name" value="HSP70_peptide-bd_sf"/>
</dbReference>
<accession>A0A914Q0R3</accession>
<dbReference type="SUPFAM" id="SSF100920">
    <property type="entry name" value="Heat shock protein 70kD (HSP70), peptide-binding domain"/>
    <property type="match status" value="1"/>
</dbReference>
<keyword evidence="4" id="KW-1185">Reference proteome</keyword>
<evidence type="ECO:0000256" key="2">
    <source>
        <dbReference type="SAM" id="SignalP"/>
    </source>
</evidence>
<keyword evidence="2" id="KW-0732">Signal</keyword>
<protein>
    <recommendedName>
        <fullName evidence="3">SNTX MACPF/CDC-like domain-containing protein</fullName>
    </recommendedName>
</protein>
<dbReference type="InterPro" id="IPR052090">
    <property type="entry name" value="Cytolytic_pore-forming_toxin"/>
</dbReference>
<dbReference type="Pfam" id="PF24674">
    <property type="entry name" value="MACPF_SNTX"/>
    <property type="match status" value="1"/>
</dbReference>
<dbReference type="Gene3D" id="2.60.34.10">
    <property type="entry name" value="Substrate Binding Domain Of DNAk, Chain A, domain 1"/>
    <property type="match status" value="1"/>
</dbReference>
<reference evidence="5" key="1">
    <citation type="submission" date="2022-11" db="UniProtKB">
        <authorList>
            <consortium name="WormBaseParasite"/>
        </authorList>
    </citation>
    <scope>IDENTIFICATION</scope>
</reference>
<dbReference type="Proteomes" id="UP000887578">
    <property type="component" value="Unplaced"/>
</dbReference>
<keyword evidence="1" id="KW-0175">Coiled coil</keyword>
<evidence type="ECO:0000256" key="1">
    <source>
        <dbReference type="SAM" id="Coils"/>
    </source>
</evidence>
<feature type="domain" description="SNTX MACPF/CDC-like" evidence="3">
    <location>
        <begin position="21"/>
        <end position="170"/>
    </location>
</feature>
<dbReference type="InterPro" id="IPR056072">
    <property type="entry name" value="SNTX_MACPF/CDC-like_dom"/>
</dbReference>
<organism evidence="4 5">
    <name type="scientific">Panagrolaimus davidi</name>
    <dbReference type="NCBI Taxonomy" id="227884"/>
    <lineage>
        <taxon>Eukaryota</taxon>
        <taxon>Metazoa</taxon>
        <taxon>Ecdysozoa</taxon>
        <taxon>Nematoda</taxon>
        <taxon>Chromadorea</taxon>
        <taxon>Rhabditida</taxon>
        <taxon>Tylenchina</taxon>
        <taxon>Panagrolaimomorpha</taxon>
        <taxon>Panagrolaimoidea</taxon>
        <taxon>Panagrolaimidae</taxon>
        <taxon>Panagrolaimus</taxon>
    </lineage>
</organism>
<name>A0A914Q0R3_9BILA</name>
<dbReference type="AlphaFoldDB" id="A0A914Q0R3"/>
<sequence length="582" mass="67280">MLKIIGLLLYFCYCNCSVLNVPALGRTADFGDIYDARTNKFTKDSIFKRALTSNFIKLIENPYTRYEFTSAKSRSEKLSAFEIGGELKLQIMCGVVDIGGSAKYLTDNQYTSQHEVKTYILKSKIATESFNWKDEEIRNFTDFSHVITEGTHVVVGIQYGGAGVVTLSQIVKEESLKIKVEADVNFEADDDLTTLEGTYIFMKKLGGRLLKYNNGKGVQTTFEMIPLTVISKFYQKSSPFAIHYSPLTVHHYSSINHKLIKIENIIQSFNEKYSKLKENQMYFSNEEIEEYEEEKMKINENISILYQKIEADIVAFHNHTMKHDKASKRELHIHPLKLMVEKFLEDSDLLLENVNLIKYAMENGTIYIDTYSKLEDIKLRHKKIVFFFFYMAYKSRIRLIRKEYLHAFVQYRPEKNAVYALVNVGKILPIVKKEIPFVENSLRPIYIFVNRSYHTYTWGKKLLVSPVGFKKQCKTIANTTESHTCPMGIIIPAYTKFPTKKFEKQFQTGVDGQENVNIRIHQGYEIPTKELGELKVETLREKAGAELFILSMEINNDGILIAEIKSQKSNKADKLEVDLHIY</sequence>
<evidence type="ECO:0000313" key="4">
    <source>
        <dbReference type="Proteomes" id="UP000887578"/>
    </source>
</evidence>
<evidence type="ECO:0000313" key="5">
    <source>
        <dbReference type="WBParaSite" id="PDA_v2.g24715.t1"/>
    </source>
</evidence>
<feature type="signal peptide" evidence="2">
    <location>
        <begin position="1"/>
        <end position="16"/>
    </location>
</feature>
<feature type="coiled-coil region" evidence="1">
    <location>
        <begin position="259"/>
        <end position="308"/>
    </location>
</feature>